<dbReference type="PANTHER" id="PTHR43173">
    <property type="entry name" value="ABC1 FAMILY PROTEIN"/>
    <property type="match status" value="1"/>
</dbReference>
<evidence type="ECO:0000259" key="2">
    <source>
        <dbReference type="Pfam" id="PF03109"/>
    </source>
</evidence>
<dbReference type="InterPro" id="IPR051130">
    <property type="entry name" value="Mito_struct-func_regulator"/>
</dbReference>
<dbReference type="EMBL" id="CP043765">
    <property type="protein sequence ID" value="QUS47056.1"/>
    <property type="molecule type" value="Genomic_DNA"/>
</dbReference>
<dbReference type="Pfam" id="PF03109">
    <property type="entry name" value="ABC1"/>
    <property type="match status" value="1"/>
</dbReference>
<reference evidence="3" key="1">
    <citation type="submission" date="2019-09" db="EMBL/GenBank/DDBJ databases">
        <title>Characterization of Mobilized Colistin Resistance Gene mcr-9 Carrying Colisitin Resistant Salmonella enterica serotype Senftenberg ST14.</title>
        <authorList>
            <person name="Cha M.-H."/>
            <person name="Woo G.-J."/>
        </authorList>
    </citation>
    <scope>NUCLEOTIDE SEQUENCE</scope>
    <source>
        <strain evidence="3">KUFSE-SAL0043</strain>
    </source>
</reference>
<dbReference type="SUPFAM" id="SSF56112">
    <property type="entry name" value="Protein kinase-like (PK-like)"/>
    <property type="match status" value="1"/>
</dbReference>
<protein>
    <submittedName>
        <fullName evidence="3">AarF/ABC1/UbiB kinase family protein</fullName>
    </submittedName>
</protein>
<proteinExistence type="predicted"/>
<dbReference type="PANTHER" id="PTHR43173:SF19">
    <property type="entry name" value="AARF DOMAIN-CONTAINING PROTEIN KINASE 1"/>
    <property type="match status" value="1"/>
</dbReference>
<sequence>MASSPPPDVVPSGASPAQAKAARAVVRHPTPRPPPLGKVKKSGGGGGQASEPEPAPTSGRKRGANRWRFVRAYTTTFQVIFSYLSLFWTAKLFGRGYREQNIKAVHKTNAKRVYATILELQGLFIKVGQLLSIMANFLPEEFRAELEGLQDQVPPRPYSEIAPRIEEELGAKVDEIFDDFHREPIASASLGQVHGARTKDGERVAVKVQHQDIDEIVRLDLKTIRRIITIVQWFVPVQGLDGYYHQIKDLLKQELDFTRQPGRLDPAGNAAPAPHHMLPPFRRFYSIR</sequence>
<dbReference type="GO" id="GO:0016301">
    <property type="term" value="F:kinase activity"/>
    <property type="evidence" value="ECO:0007669"/>
    <property type="project" value="UniProtKB-KW"/>
</dbReference>
<gene>
    <name evidence="3" type="ORF">F1331_25355</name>
</gene>
<evidence type="ECO:0000256" key="1">
    <source>
        <dbReference type="SAM" id="MobiDB-lite"/>
    </source>
</evidence>
<feature type="region of interest" description="Disordered" evidence="1">
    <location>
        <begin position="1"/>
        <end position="62"/>
    </location>
</feature>
<keyword evidence="3" id="KW-0808">Transferase</keyword>
<dbReference type="CDD" id="cd05121">
    <property type="entry name" value="ABC1_ADCK3-like"/>
    <property type="match status" value="1"/>
</dbReference>
<accession>A0A8E5IMP2</accession>
<organism evidence="3">
    <name type="scientific">Salmonella enterica subsp. enterica serovar Dessau</name>
    <dbReference type="NCBI Taxonomy" id="2564349"/>
    <lineage>
        <taxon>Bacteria</taxon>
        <taxon>Pseudomonadati</taxon>
        <taxon>Pseudomonadota</taxon>
        <taxon>Gammaproteobacteria</taxon>
        <taxon>Enterobacterales</taxon>
        <taxon>Enterobacteriaceae</taxon>
        <taxon>Salmonella</taxon>
    </lineage>
</organism>
<evidence type="ECO:0000313" key="3">
    <source>
        <dbReference type="EMBL" id="QUS47056.1"/>
    </source>
</evidence>
<dbReference type="InterPro" id="IPR011009">
    <property type="entry name" value="Kinase-like_dom_sf"/>
</dbReference>
<dbReference type="InterPro" id="IPR004147">
    <property type="entry name" value="ABC1_dom"/>
</dbReference>
<keyword evidence="3" id="KW-0418">Kinase</keyword>
<dbReference type="AlphaFoldDB" id="A0A8E5IMP2"/>
<feature type="domain" description="ABC1 atypical kinase-like" evidence="2">
    <location>
        <begin position="149"/>
        <end position="259"/>
    </location>
</feature>
<name>A0A8E5IMP2_SALET</name>